<dbReference type="KEGG" id="vg:13842644"/>
<reference evidence="1 2" key="1">
    <citation type="journal article" date="2012" name="BMC Genomics">
        <title>Genome of Epinotia aporema granulovirus (EpapGV), a polyorganotropic fast killing betabaculovirus with a novel thymidylate kinase gene.</title>
        <authorList>
            <person name="Ferrelli M.L."/>
            <person name="Salvador R."/>
            <person name="Biedma M.E."/>
            <person name="Berretta M.F."/>
            <person name="Haase S."/>
            <person name="Sciocco-Cap A."/>
            <person name="Ghiringhelli P.D."/>
            <person name="Romanowski V."/>
        </authorList>
    </citation>
    <scope>NUCLEOTIDE SEQUENCE [LARGE SCALE GENOMIC DNA]</scope>
</reference>
<dbReference type="GeneID" id="13842644"/>
<name>K4ERV6_9BBAC</name>
<dbReference type="Proteomes" id="UP000201571">
    <property type="component" value="Segment"/>
</dbReference>
<accession>K4ERV6</accession>
<dbReference type="OrthoDB" id="16663at10239"/>
<sequence>MFFITTHTECKNEAEKIIARQFREIECAICCAAIDNNKKGYIYITCNGAADLEHIFCTDCDAKFTHTDPYKRKIVYKFQYPFINNEHARAFLDKSDTFILNVGEDNLVRNFTKEIKKAVTDSYQDLELSFRLFD</sequence>
<evidence type="ECO:0000313" key="1">
    <source>
        <dbReference type="EMBL" id="AER41550.1"/>
    </source>
</evidence>
<protein>
    <submittedName>
        <fullName evidence="1">Uncharacterized protein</fullName>
    </submittedName>
</protein>
<proteinExistence type="predicted"/>
<dbReference type="InterPro" id="IPR008573">
    <property type="entry name" value="Baculovirus_U-box/Ring-like"/>
</dbReference>
<dbReference type="RefSeq" id="YP_006908632.1">
    <property type="nucleotide sequence ID" value="NC_018875.1"/>
</dbReference>
<dbReference type="Pfam" id="PF05883">
    <property type="entry name" value="Baculo_RING"/>
    <property type="match status" value="1"/>
</dbReference>
<keyword evidence="2" id="KW-1185">Reference proteome</keyword>
<evidence type="ECO:0000313" key="2">
    <source>
        <dbReference type="Proteomes" id="UP000201571"/>
    </source>
</evidence>
<organism evidence="1 2">
    <name type="scientific">Epinotia aporema granulovirus</name>
    <dbReference type="NCBI Taxonomy" id="166056"/>
    <lineage>
        <taxon>Viruses</taxon>
        <taxon>Viruses incertae sedis</taxon>
        <taxon>Naldaviricetes</taxon>
        <taxon>Lefavirales</taxon>
        <taxon>Baculoviridae</taxon>
        <taxon>Betabaculovirus</taxon>
        <taxon>Betabaculovirus epaporemae</taxon>
    </lineage>
</organism>
<dbReference type="EMBL" id="JN408834">
    <property type="protein sequence ID" value="AER41550.1"/>
    <property type="molecule type" value="Genomic_DNA"/>
</dbReference>